<feature type="binding site" evidence="7">
    <location>
        <position position="138"/>
    </location>
    <ligand>
        <name>carbamoyl phosphate</name>
        <dbReference type="ChEBI" id="CHEBI:58228"/>
    </ligand>
</feature>
<feature type="binding site" evidence="7">
    <location>
        <position position="264"/>
    </location>
    <ligand>
        <name>carbamoyl phosphate</name>
        <dbReference type="ChEBI" id="CHEBI:58228"/>
    </ligand>
</feature>
<dbReference type="GO" id="GO:0044205">
    <property type="term" value="P:'de novo' UMP biosynthetic process"/>
    <property type="evidence" value="ECO:0007669"/>
    <property type="project" value="UniProtKB-UniRule"/>
</dbReference>
<dbReference type="Gene3D" id="3.40.50.1370">
    <property type="entry name" value="Aspartate/ornithine carbamoyltransferase"/>
    <property type="match status" value="2"/>
</dbReference>
<dbReference type="GO" id="GO:0004070">
    <property type="term" value="F:aspartate carbamoyltransferase activity"/>
    <property type="evidence" value="ECO:0007669"/>
    <property type="project" value="UniProtKB-UniRule"/>
</dbReference>
<keyword evidence="3 7" id="KW-0808">Transferase</keyword>
<sequence>MKTLSAPNTKHFISLDPFSKEELLYLIQKGLAFKQANEWPQAYQHVFVANLFFENSTRTHKSFEIAERKMGMNVIPFEASTSSVQKGETLYDTVLTLSAIGADICVIRHYEEAFYKELLDSPSIQTHIINAGDGSGEHPSQSLLDIMTIYEEFGSFEGLHIAIVGDLRHSRVAKSNMKILHRLGARLYFSGPKEWFDDRFNDYGQYVDMDELVTFVDVMMMLRVQHERHENQEQFSKTQYHQQYGLTLIREQQMKDQAIILHPAPVNRDVELASDLVEAPRSRIVTQMSNGVFARMAILDTVMHYKEEA</sequence>
<dbReference type="PRINTS" id="PR00101">
    <property type="entry name" value="ATCASE"/>
</dbReference>
<comment type="function">
    <text evidence="5 7">Catalyzes the condensation of carbamoyl phosphate and aspartate to form carbamoyl aspartate and inorganic phosphate, the committed step in the de novo pyrimidine nucleotide biosynthesis pathway.</text>
</comment>
<evidence type="ECO:0000259" key="8">
    <source>
        <dbReference type="Pfam" id="PF00185"/>
    </source>
</evidence>
<dbReference type="PANTHER" id="PTHR45753:SF6">
    <property type="entry name" value="ASPARTATE CARBAMOYLTRANSFERASE"/>
    <property type="match status" value="1"/>
</dbReference>
<evidence type="ECO:0000256" key="3">
    <source>
        <dbReference type="ARBA" id="ARBA00022679"/>
    </source>
</evidence>
<dbReference type="SUPFAM" id="SSF53671">
    <property type="entry name" value="Aspartate/ornithine carbamoyltransferase"/>
    <property type="match status" value="1"/>
</dbReference>
<evidence type="ECO:0000256" key="5">
    <source>
        <dbReference type="ARBA" id="ARBA00043884"/>
    </source>
</evidence>
<dbReference type="InterPro" id="IPR036901">
    <property type="entry name" value="Asp/Orn_carbamoylTrfase_sf"/>
</dbReference>
<feature type="binding site" evidence="7">
    <location>
        <position position="265"/>
    </location>
    <ligand>
        <name>carbamoyl phosphate</name>
        <dbReference type="ChEBI" id="CHEBI:58228"/>
    </ligand>
</feature>
<evidence type="ECO:0000256" key="7">
    <source>
        <dbReference type="HAMAP-Rule" id="MF_00001"/>
    </source>
</evidence>
<evidence type="ECO:0000256" key="2">
    <source>
        <dbReference type="ARBA" id="ARBA00008896"/>
    </source>
</evidence>
<comment type="pathway">
    <text evidence="1 7">Pyrimidine metabolism; UMP biosynthesis via de novo pathway; (S)-dihydroorotate from bicarbonate: step 2/3.</text>
</comment>
<feature type="domain" description="Aspartate/ornithine carbamoyltransferase carbamoyl-P binding" evidence="9">
    <location>
        <begin position="10"/>
        <end position="151"/>
    </location>
</feature>
<feature type="binding site" evidence="7">
    <location>
        <position position="86"/>
    </location>
    <ligand>
        <name>L-aspartate</name>
        <dbReference type="ChEBI" id="CHEBI:29991"/>
    </ligand>
</feature>
<dbReference type="GO" id="GO:0006520">
    <property type="term" value="P:amino acid metabolic process"/>
    <property type="evidence" value="ECO:0007669"/>
    <property type="project" value="InterPro"/>
</dbReference>
<dbReference type="HAMAP" id="MF_00001">
    <property type="entry name" value="Asp_carb_tr"/>
    <property type="match status" value="1"/>
</dbReference>
<evidence type="ECO:0000256" key="6">
    <source>
        <dbReference type="ARBA" id="ARBA00048859"/>
    </source>
</evidence>
<evidence type="ECO:0000256" key="4">
    <source>
        <dbReference type="ARBA" id="ARBA00022975"/>
    </source>
</evidence>
<dbReference type="PRINTS" id="PR00100">
    <property type="entry name" value="AOTCASE"/>
</dbReference>
<comment type="subunit">
    <text evidence="7">Heterododecamer (2C3:3R2) of six catalytic PyrB chains organized as two trimers (C3), and six regulatory PyrI chains organized as three dimers (R2).</text>
</comment>
<dbReference type="EMBL" id="ASWO01000005">
    <property type="protein sequence ID" value="EOT83943.1"/>
    <property type="molecule type" value="Genomic_DNA"/>
</dbReference>
<dbReference type="NCBIfam" id="TIGR00670">
    <property type="entry name" value="asp_carb_tr"/>
    <property type="match status" value="1"/>
</dbReference>
<dbReference type="AlphaFoldDB" id="S0P547"/>
<dbReference type="RefSeq" id="WP_016185462.1">
    <property type="nucleotide sequence ID" value="NZ_ASWO01000005.1"/>
</dbReference>
<evidence type="ECO:0000313" key="11">
    <source>
        <dbReference type="Proteomes" id="UP000015961"/>
    </source>
</evidence>
<dbReference type="NCBIfam" id="NF002032">
    <property type="entry name" value="PRK00856.1"/>
    <property type="match status" value="1"/>
</dbReference>
<feature type="domain" description="Aspartate/ornithine carbamoyltransferase Asp/Orn-binding" evidence="8">
    <location>
        <begin position="157"/>
        <end position="301"/>
    </location>
</feature>
<feature type="binding site" evidence="7">
    <location>
        <position position="59"/>
    </location>
    <ligand>
        <name>carbamoyl phosphate</name>
        <dbReference type="ChEBI" id="CHEBI:58228"/>
    </ligand>
</feature>
<feature type="binding site" evidence="7">
    <location>
        <position position="58"/>
    </location>
    <ligand>
        <name>carbamoyl phosphate</name>
        <dbReference type="ChEBI" id="CHEBI:58228"/>
    </ligand>
</feature>
<dbReference type="InterPro" id="IPR002082">
    <property type="entry name" value="Asp_carbamoyltransf"/>
</dbReference>
<dbReference type="GO" id="GO:0016597">
    <property type="term" value="F:amino acid binding"/>
    <property type="evidence" value="ECO:0007669"/>
    <property type="project" value="InterPro"/>
</dbReference>
<dbReference type="STRING" id="1140003.OMY_01010"/>
<dbReference type="EC" id="2.1.3.2" evidence="7"/>
<dbReference type="UniPathway" id="UPA00070">
    <property type="reaction ID" value="UER00116"/>
</dbReference>
<comment type="catalytic activity">
    <reaction evidence="6 7">
        <text>carbamoyl phosphate + L-aspartate = N-carbamoyl-L-aspartate + phosphate + H(+)</text>
        <dbReference type="Rhea" id="RHEA:20013"/>
        <dbReference type="ChEBI" id="CHEBI:15378"/>
        <dbReference type="ChEBI" id="CHEBI:29991"/>
        <dbReference type="ChEBI" id="CHEBI:32814"/>
        <dbReference type="ChEBI" id="CHEBI:43474"/>
        <dbReference type="ChEBI" id="CHEBI:58228"/>
        <dbReference type="EC" id="2.1.3.2"/>
    </reaction>
</comment>
<dbReference type="OrthoDB" id="9774690at2"/>
<organism evidence="10 11">
    <name type="scientific">Enterococcus sulfureus ATCC 49903</name>
    <dbReference type="NCBI Taxonomy" id="1140003"/>
    <lineage>
        <taxon>Bacteria</taxon>
        <taxon>Bacillati</taxon>
        <taxon>Bacillota</taxon>
        <taxon>Bacilli</taxon>
        <taxon>Lactobacillales</taxon>
        <taxon>Enterococcaceae</taxon>
        <taxon>Enterococcus</taxon>
    </lineage>
</organism>
<comment type="similarity">
    <text evidence="2 7">Belongs to the aspartate/ornithine carbamoyltransferase superfamily. ATCase family.</text>
</comment>
<feature type="binding site" evidence="7">
    <location>
        <position position="141"/>
    </location>
    <ligand>
        <name>carbamoyl phosphate</name>
        <dbReference type="ChEBI" id="CHEBI:58228"/>
    </ligand>
</feature>
<dbReference type="eggNOG" id="COG0540">
    <property type="taxonomic scope" value="Bacteria"/>
</dbReference>
<accession>S0P547</accession>
<name>S0P547_9ENTE</name>
<feature type="binding site" evidence="7">
    <location>
        <position position="171"/>
    </location>
    <ligand>
        <name>L-aspartate</name>
        <dbReference type="ChEBI" id="CHEBI:29991"/>
    </ligand>
</feature>
<comment type="caution">
    <text evidence="10">The sequence shown here is derived from an EMBL/GenBank/DDBJ whole genome shotgun (WGS) entry which is preliminary data.</text>
</comment>
<evidence type="ECO:0000313" key="10">
    <source>
        <dbReference type="EMBL" id="EOT83943.1"/>
    </source>
</evidence>
<feature type="binding site" evidence="7">
    <location>
        <position position="108"/>
    </location>
    <ligand>
        <name>carbamoyl phosphate</name>
        <dbReference type="ChEBI" id="CHEBI:58228"/>
    </ligand>
</feature>
<gene>
    <name evidence="7" type="primary">pyrB</name>
    <name evidence="10" type="ORF">I573_01668</name>
</gene>
<dbReference type="GO" id="GO:0005829">
    <property type="term" value="C:cytosol"/>
    <property type="evidence" value="ECO:0007669"/>
    <property type="project" value="TreeGrafter"/>
</dbReference>
<feature type="binding site" evidence="7">
    <location>
        <position position="223"/>
    </location>
    <ligand>
        <name>L-aspartate</name>
        <dbReference type="ChEBI" id="CHEBI:29991"/>
    </ligand>
</feature>
<dbReference type="PROSITE" id="PS00097">
    <property type="entry name" value="CARBAMOYLTRANSFERASE"/>
    <property type="match status" value="1"/>
</dbReference>
<protein>
    <recommendedName>
        <fullName evidence="7">Aspartate carbamoyltransferase</fullName>
        <ecNumber evidence="7">2.1.3.2</ecNumber>
    </recommendedName>
    <alternativeName>
        <fullName evidence="7">Aspartate transcarbamylase</fullName>
        <shortName evidence="7">ATCase</shortName>
    </alternativeName>
</protein>
<dbReference type="FunFam" id="3.40.50.1370:FF:000011">
    <property type="entry name" value="Aspartate carbamoyltransferase"/>
    <property type="match status" value="1"/>
</dbReference>
<dbReference type="InterPro" id="IPR006132">
    <property type="entry name" value="Asp/Orn_carbamoyltranf_P-bd"/>
</dbReference>
<dbReference type="Pfam" id="PF02729">
    <property type="entry name" value="OTCace_N"/>
    <property type="match status" value="1"/>
</dbReference>
<dbReference type="InterPro" id="IPR006131">
    <property type="entry name" value="Asp_carbamoyltransf_Asp/Orn-bd"/>
</dbReference>
<reference evidence="10 11" key="1">
    <citation type="submission" date="2013-03" db="EMBL/GenBank/DDBJ databases">
        <title>The Genome Sequence of Enterococcus sulfureus ATCC_49903 (PacBio/Illumina hybrid assembly).</title>
        <authorList>
            <consortium name="The Broad Institute Genomics Platform"/>
            <consortium name="The Broad Institute Genome Sequencing Center for Infectious Disease"/>
            <person name="Earl A."/>
            <person name="Russ C."/>
            <person name="Gilmore M."/>
            <person name="Surin D."/>
            <person name="Walker B."/>
            <person name="Young S."/>
            <person name="Zeng Q."/>
            <person name="Gargeya S."/>
            <person name="Fitzgerald M."/>
            <person name="Haas B."/>
            <person name="Abouelleil A."/>
            <person name="Allen A.W."/>
            <person name="Alvarado L."/>
            <person name="Arachchi H.M."/>
            <person name="Berlin A.M."/>
            <person name="Chapman S.B."/>
            <person name="Gainer-Dewar J."/>
            <person name="Goldberg J."/>
            <person name="Griggs A."/>
            <person name="Gujja S."/>
            <person name="Hansen M."/>
            <person name="Howarth C."/>
            <person name="Imamovic A."/>
            <person name="Ireland A."/>
            <person name="Larimer J."/>
            <person name="McCowan C."/>
            <person name="Murphy C."/>
            <person name="Pearson M."/>
            <person name="Poon T.W."/>
            <person name="Priest M."/>
            <person name="Roberts A."/>
            <person name="Saif S."/>
            <person name="Shea T."/>
            <person name="Sisk P."/>
            <person name="Sykes S."/>
            <person name="Wortman J."/>
            <person name="Nusbaum C."/>
            <person name="Birren B."/>
        </authorList>
    </citation>
    <scope>NUCLEOTIDE SEQUENCE [LARGE SCALE GENOMIC DNA]</scope>
    <source>
        <strain evidence="10 11">ATCC 49903</strain>
    </source>
</reference>
<dbReference type="Pfam" id="PF00185">
    <property type="entry name" value="OTCace"/>
    <property type="match status" value="1"/>
</dbReference>
<evidence type="ECO:0000256" key="1">
    <source>
        <dbReference type="ARBA" id="ARBA00004852"/>
    </source>
</evidence>
<dbReference type="InterPro" id="IPR006130">
    <property type="entry name" value="Asp/Orn_carbamoylTrfase"/>
</dbReference>
<evidence type="ECO:0000259" key="9">
    <source>
        <dbReference type="Pfam" id="PF02729"/>
    </source>
</evidence>
<dbReference type="Proteomes" id="UP000015961">
    <property type="component" value="Unassembled WGS sequence"/>
</dbReference>
<dbReference type="PANTHER" id="PTHR45753">
    <property type="entry name" value="ORNITHINE CARBAMOYLTRANSFERASE, MITOCHONDRIAL"/>
    <property type="match status" value="1"/>
</dbReference>
<proteinExistence type="inferred from homology"/>
<keyword evidence="11" id="KW-1185">Reference proteome</keyword>
<keyword evidence="4 7" id="KW-0665">Pyrimidine biosynthesis</keyword>
<dbReference type="PATRIC" id="fig|1140003.3.peg.967"/>
<dbReference type="GO" id="GO:0006207">
    <property type="term" value="P:'de novo' pyrimidine nucleobase biosynthetic process"/>
    <property type="evidence" value="ECO:0007669"/>
    <property type="project" value="InterPro"/>
</dbReference>